<protein>
    <recommendedName>
        <fullName evidence="5">2'-5' RNA ligase</fullName>
    </recommendedName>
</protein>
<dbReference type="InterPro" id="IPR007138">
    <property type="entry name" value="ABM_dom"/>
</dbReference>
<evidence type="ECO:0000259" key="1">
    <source>
        <dbReference type="Pfam" id="PF02834"/>
    </source>
</evidence>
<evidence type="ECO:0000313" key="4">
    <source>
        <dbReference type="Proteomes" id="UP000557899"/>
    </source>
</evidence>
<dbReference type="AlphaFoldDB" id="A0A7X6SW46"/>
<dbReference type="InterPro" id="IPR011008">
    <property type="entry name" value="Dimeric_a/b-barrel"/>
</dbReference>
<organism evidence="3 4">
    <name type="scientific">Corynebacterium humireducens</name>
    <dbReference type="NCBI Taxonomy" id="1223514"/>
    <lineage>
        <taxon>Bacteria</taxon>
        <taxon>Bacillati</taxon>
        <taxon>Actinomycetota</taxon>
        <taxon>Actinomycetes</taxon>
        <taxon>Mycobacteriales</taxon>
        <taxon>Corynebacteriaceae</taxon>
        <taxon>Corynebacterium</taxon>
    </lineage>
</organism>
<dbReference type="EMBL" id="JAAZHI010000124">
    <property type="protein sequence ID" value="NLA55805.1"/>
    <property type="molecule type" value="Genomic_DNA"/>
</dbReference>
<comment type="caution">
    <text evidence="3">The sequence shown here is derived from an EMBL/GenBank/DDBJ whole genome shotgun (WGS) entry which is preliminary data.</text>
</comment>
<dbReference type="InterPro" id="IPR009097">
    <property type="entry name" value="Cyclic_Pdiesterase"/>
</dbReference>
<dbReference type="Gene3D" id="3.30.70.100">
    <property type="match status" value="1"/>
</dbReference>
<feature type="domain" description="ABM" evidence="2">
    <location>
        <begin position="191"/>
        <end position="246"/>
    </location>
</feature>
<dbReference type="Gene3D" id="3.90.1140.10">
    <property type="entry name" value="Cyclic phosphodiesterase"/>
    <property type="match status" value="1"/>
</dbReference>
<gene>
    <name evidence="3" type="ORF">GX859_05840</name>
</gene>
<feature type="domain" description="Phosphoesterase HXTX" evidence="1">
    <location>
        <begin position="19"/>
        <end position="93"/>
    </location>
</feature>
<reference evidence="3 4" key="1">
    <citation type="journal article" date="2020" name="Biotechnol. Biofuels">
        <title>New insights from the biogas microbiome by comprehensive genome-resolved metagenomics of nearly 1600 species originating from multiple anaerobic digesters.</title>
        <authorList>
            <person name="Campanaro S."/>
            <person name="Treu L."/>
            <person name="Rodriguez-R L.M."/>
            <person name="Kovalovszki A."/>
            <person name="Ziels R.M."/>
            <person name="Maus I."/>
            <person name="Zhu X."/>
            <person name="Kougias P.G."/>
            <person name="Basile A."/>
            <person name="Luo G."/>
            <person name="Schluter A."/>
            <person name="Konstantinidis K.T."/>
            <person name="Angelidaki I."/>
        </authorList>
    </citation>
    <scope>NUCLEOTIDE SEQUENCE [LARGE SCALE GENOMIC DNA]</scope>
    <source>
        <strain evidence="3">AS15tlH2ME_198</strain>
    </source>
</reference>
<evidence type="ECO:0000259" key="2">
    <source>
        <dbReference type="Pfam" id="PF03992"/>
    </source>
</evidence>
<evidence type="ECO:0008006" key="5">
    <source>
        <dbReference type="Google" id="ProtNLM"/>
    </source>
</evidence>
<sequence length="272" mass="30043">MPEGKLSVASPENILLHLPAEEEAQVRQIYAELEARGFPPQQQTPHITVTFAPHMPAEPVELASELLPSLIPARFQRVGTVVFGTKRRQTVAWLLETDDALEIAARRISACNPVGRGPRWTPHLTMGLRLPREIVPGYIRALDEIASARMKELTAARAALWRPRVGQLTILAGEGFGSREVRVTGRLICASPSEAEIVERHLPRHVELTRAEPGCLHFEVLPAAGGLVWNVHERFADEVAFGAHRRRVAGSEWGQVTAGIERSYTVEKSSGF</sequence>
<dbReference type="Pfam" id="PF02834">
    <property type="entry name" value="LigT_PEase"/>
    <property type="match status" value="1"/>
</dbReference>
<evidence type="ECO:0000313" key="3">
    <source>
        <dbReference type="EMBL" id="NLA55805.1"/>
    </source>
</evidence>
<dbReference type="InterPro" id="IPR014051">
    <property type="entry name" value="Phosphoesterase_HXTX"/>
</dbReference>
<accession>A0A7X6SW46</accession>
<dbReference type="SUPFAM" id="SSF55144">
    <property type="entry name" value="LigT-like"/>
    <property type="match status" value="1"/>
</dbReference>
<name>A0A7X6SW46_9CORY</name>
<dbReference type="Pfam" id="PF03992">
    <property type="entry name" value="ABM"/>
    <property type="match status" value="1"/>
</dbReference>
<dbReference type="SUPFAM" id="SSF54909">
    <property type="entry name" value="Dimeric alpha+beta barrel"/>
    <property type="match status" value="1"/>
</dbReference>
<proteinExistence type="predicted"/>
<dbReference type="Proteomes" id="UP000557899">
    <property type="component" value="Unassembled WGS sequence"/>
</dbReference>